<evidence type="ECO:0000313" key="4">
    <source>
        <dbReference type="Proteomes" id="UP000234323"/>
    </source>
</evidence>
<dbReference type="GO" id="GO:0005524">
    <property type="term" value="F:ATP binding"/>
    <property type="evidence" value="ECO:0007669"/>
    <property type="project" value="InterPro"/>
</dbReference>
<protein>
    <recommendedName>
        <fullName evidence="2">Protein kinase domain-containing protein</fullName>
    </recommendedName>
</protein>
<dbReference type="InterPro" id="IPR052396">
    <property type="entry name" value="Meiotic_Drive_Suppr_Kinase"/>
</dbReference>
<dbReference type="EMBL" id="LLXI01003347">
    <property type="protein sequence ID" value="PKY59076.1"/>
    <property type="molecule type" value="Genomic_DNA"/>
</dbReference>
<dbReference type="AlphaFoldDB" id="A0A2I1HJP2"/>
<dbReference type="InterPro" id="IPR011009">
    <property type="entry name" value="Kinase-like_dom_sf"/>
</dbReference>
<organism evidence="3 4">
    <name type="scientific">Rhizophagus irregularis</name>
    <dbReference type="NCBI Taxonomy" id="588596"/>
    <lineage>
        <taxon>Eukaryota</taxon>
        <taxon>Fungi</taxon>
        <taxon>Fungi incertae sedis</taxon>
        <taxon>Mucoromycota</taxon>
        <taxon>Glomeromycotina</taxon>
        <taxon>Glomeromycetes</taxon>
        <taxon>Glomerales</taxon>
        <taxon>Glomeraceae</taxon>
        <taxon>Rhizophagus</taxon>
    </lineage>
</organism>
<feature type="domain" description="Protein kinase" evidence="2">
    <location>
        <begin position="406"/>
        <end position="576"/>
    </location>
</feature>
<dbReference type="Gene3D" id="1.10.510.10">
    <property type="entry name" value="Transferase(Phosphotransferase) domain 1"/>
    <property type="match status" value="1"/>
</dbReference>
<dbReference type="VEuPathDB" id="FungiDB:FUN_008141"/>
<sequence length="576" mass="66113">MESNRDKCCMRDNEVWISCNLCESFLCWDHKYSGCEVTTSFISNITELAHLFIEDESTDSTGQDASMLLTERELYQMILPVPELDEIKSFNTTKSASRKVSDESVQLWSDFLADAFNASSSLDASNRIFKKLDPVTLEDSLSVEDSVIDMFLETMKSINNQRLILLPKPERWGKYYMYKQVKGRPDAIRGSSDDKQQLKRNRASQILAIVEIKPEQLMRHLLDDGLDLHEAYNRAVTLVDDGTTTVSKYRRVIRIVRQTFGYMVVNDLRHGLLTTYIRTWFFYHDRNNPNITYISPAVLINQNHTSTQASFLECMFYHETLSTRDLSSPSIDSDEEDNNDDDNDKADDNGEGDDRKDDTPYKAKSRSKRKWETLNVTTRSMSKKKKQDDNKGEKLEDMKNYERSQFSFGDVLGSGRSGVVFVAELYGKVGALKMVDLYKNEYLLQEILNEIKIYLGPLMDIQCIYIPELLEFGILQEAFVFILTSLSGKSFARLDDVTEREKTLAIEGLQAIHARGVLHGDVKLENIMVNRSESISKSRVQWIDFAWSKMGRNSKDFNRELIELKSLLGMKGNGNS</sequence>
<dbReference type="VEuPathDB" id="FungiDB:RhiirA1_468604"/>
<feature type="compositionally biased region" description="Basic and acidic residues" evidence="1">
    <location>
        <begin position="386"/>
        <end position="396"/>
    </location>
</feature>
<keyword evidence="4" id="KW-1185">Reference proteome</keyword>
<comment type="caution">
    <text evidence="3">The sequence shown here is derived from an EMBL/GenBank/DDBJ whole genome shotgun (WGS) entry which is preliminary data.</text>
</comment>
<proteinExistence type="predicted"/>
<feature type="compositionally biased region" description="Acidic residues" evidence="1">
    <location>
        <begin position="332"/>
        <end position="345"/>
    </location>
</feature>
<dbReference type="PANTHER" id="PTHR37171">
    <property type="entry name" value="SERINE/THREONINE-PROTEIN KINASE YRZF-RELATED"/>
    <property type="match status" value="1"/>
</dbReference>
<name>A0A2I1HJP2_9GLOM</name>
<dbReference type="SUPFAM" id="SSF56112">
    <property type="entry name" value="Protein kinase-like (PK-like)"/>
    <property type="match status" value="1"/>
</dbReference>
<dbReference type="VEuPathDB" id="FungiDB:RhiirFUN_018697"/>
<evidence type="ECO:0000259" key="2">
    <source>
        <dbReference type="PROSITE" id="PS50011"/>
    </source>
</evidence>
<feature type="region of interest" description="Disordered" evidence="1">
    <location>
        <begin position="377"/>
        <end position="396"/>
    </location>
</feature>
<evidence type="ECO:0000313" key="3">
    <source>
        <dbReference type="EMBL" id="PKY59076.1"/>
    </source>
</evidence>
<dbReference type="VEuPathDB" id="FungiDB:RhiirA1_468602"/>
<gene>
    <name evidence="3" type="ORF">RhiirA4_481529</name>
</gene>
<dbReference type="PANTHER" id="PTHR37171:SF1">
    <property type="entry name" value="SERINE_THREONINE-PROTEIN KINASE YRZF-RELATED"/>
    <property type="match status" value="1"/>
</dbReference>
<dbReference type="GO" id="GO:0004672">
    <property type="term" value="F:protein kinase activity"/>
    <property type="evidence" value="ECO:0007669"/>
    <property type="project" value="InterPro"/>
</dbReference>
<dbReference type="Pfam" id="PF00069">
    <property type="entry name" value="Pkinase"/>
    <property type="match status" value="1"/>
</dbReference>
<accession>A0A2I1HJP2</accession>
<dbReference type="PROSITE" id="PS50011">
    <property type="entry name" value="PROTEIN_KINASE_DOM"/>
    <property type="match status" value="1"/>
</dbReference>
<dbReference type="PROSITE" id="PS00108">
    <property type="entry name" value="PROTEIN_KINASE_ST"/>
    <property type="match status" value="1"/>
</dbReference>
<reference evidence="3 4" key="1">
    <citation type="submission" date="2015-10" db="EMBL/GenBank/DDBJ databases">
        <title>Genome analyses suggest a sexual origin of heterokaryosis in a supposedly ancient asexual fungus.</title>
        <authorList>
            <person name="Ropars J."/>
            <person name="Sedzielewska K."/>
            <person name="Noel J."/>
            <person name="Charron P."/>
            <person name="Farinelli L."/>
            <person name="Marton T."/>
            <person name="Kruger M."/>
            <person name="Pelin A."/>
            <person name="Brachmann A."/>
            <person name="Corradi N."/>
        </authorList>
    </citation>
    <scope>NUCLEOTIDE SEQUENCE [LARGE SCALE GENOMIC DNA]</scope>
    <source>
        <strain evidence="3 4">A4</strain>
    </source>
</reference>
<feature type="region of interest" description="Disordered" evidence="1">
    <location>
        <begin position="325"/>
        <end position="369"/>
    </location>
</feature>
<dbReference type="InterPro" id="IPR008271">
    <property type="entry name" value="Ser/Thr_kinase_AS"/>
</dbReference>
<evidence type="ECO:0000256" key="1">
    <source>
        <dbReference type="SAM" id="MobiDB-lite"/>
    </source>
</evidence>
<feature type="compositionally biased region" description="Basic and acidic residues" evidence="1">
    <location>
        <begin position="346"/>
        <end position="361"/>
    </location>
</feature>
<dbReference type="Proteomes" id="UP000234323">
    <property type="component" value="Unassembled WGS sequence"/>
</dbReference>
<dbReference type="InterPro" id="IPR000719">
    <property type="entry name" value="Prot_kinase_dom"/>
</dbReference>